<reference evidence="3" key="1">
    <citation type="submission" date="2023-06" db="EMBL/GenBank/DDBJ databases">
        <title>Genome-scale phylogeny and comparative genomics of the fungal order Sordariales.</title>
        <authorList>
            <consortium name="Lawrence Berkeley National Laboratory"/>
            <person name="Hensen N."/>
            <person name="Bonometti L."/>
            <person name="Westerberg I."/>
            <person name="Brannstrom I.O."/>
            <person name="Guillou S."/>
            <person name="Cros-Aarteil S."/>
            <person name="Calhoun S."/>
            <person name="Haridas S."/>
            <person name="Kuo A."/>
            <person name="Mondo S."/>
            <person name="Pangilinan J."/>
            <person name="Riley R."/>
            <person name="Labutti K."/>
            <person name="Andreopoulos B."/>
            <person name="Lipzen A."/>
            <person name="Chen C."/>
            <person name="Yanf M."/>
            <person name="Daum C."/>
            <person name="Ng V."/>
            <person name="Clum A."/>
            <person name="Steindorff A."/>
            <person name="Ohm R."/>
            <person name="Martin F."/>
            <person name="Silar P."/>
            <person name="Natvig D."/>
            <person name="Lalanne C."/>
            <person name="Gautier V."/>
            <person name="Ament-Velasquez S.L."/>
            <person name="Kruys A."/>
            <person name="Hutchinson M.I."/>
            <person name="Powell A.J."/>
            <person name="Barry K."/>
            <person name="Miller A.N."/>
            <person name="Grigoriev I.V."/>
            <person name="Debuchy R."/>
            <person name="Gladieux P."/>
            <person name="Thoren M.H."/>
            <person name="Johannesson H."/>
        </authorList>
    </citation>
    <scope>NUCLEOTIDE SEQUENCE</scope>
    <source>
        <strain evidence="3">CBS 606.72</strain>
    </source>
</reference>
<dbReference type="SUPFAM" id="SSF75304">
    <property type="entry name" value="Amidase signature (AS) enzymes"/>
    <property type="match status" value="1"/>
</dbReference>
<dbReference type="PANTHER" id="PTHR42678:SF34">
    <property type="entry name" value="OS04G0183300 PROTEIN"/>
    <property type="match status" value="1"/>
</dbReference>
<evidence type="ECO:0000256" key="1">
    <source>
        <dbReference type="SAM" id="MobiDB-lite"/>
    </source>
</evidence>
<keyword evidence="4" id="KW-1185">Reference proteome</keyword>
<protein>
    <submittedName>
        <fullName evidence="3">Amidase signature domain-containing protein</fullName>
    </submittedName>
</protein>
<comment type="caution">
    <text evidence="3">The sequence shown here is derived from an EMBL/GenBank/DDBJ whole genome shotgun (WGS) entry which is preliminary data.</text>
</comment>
<feature type="domain" description="Amidase" evidence="2">
    <location>
        <begin position="90"/>
        <end position="171"/>
    </location>
</feature>
<dbReference type="EMBL" id="JAULSU010000002">
    <property type="protein sequence ID" value="KAK0627621.1"/>
    <property type="molecule type" value="Genomic_DNA"/>
</dbReference>
<dbReference type="PANTHER" id="PTHR42678">
    <property type="entry name" value="AMIDASE"/>
    <property type="match status" value="1"/>
</dbReference>
<accession>A0AA40C6R4</accession>
<evidence type="ECO:0000313" key="3">
    <source>
        <dbReference type="EMBL" id="KAK0627621.1"/>
    </source>
</evidence>
<sequence length="224" mass="23619">MSLNQKVNLLAATARNLRRLLDAGEVTSAGLVQLHLAQIAARNLAGMKLNAIIATTPTEKVMEEAKASGNERRTSGPRSKLHGIPTILKTPAGSSSGPAAAAAAGFAPLCIGTEADVSIVQPAIRAALYSMKCTAGAVNMAGTQSSGAAWDSAGPMAKSVEDCVDVMHILLPGRNFRSSLKRSWQGIRIALLNYEEWQWDDETCARASEYDDQHELSIGTNSGS</sequence>
<organism evidence="3 4">
    <name type="scientific">Immersiella caudata</name>
    <dbReference type="NCBI Taxonomy" id="314043"/>
    <lineage>
        <taxon>Eukaryota</taxon>
        <taxon>Fungi</taxon>
        <taxon>Dikarya</taxon>
        <taxon>Ascomycota</taxon>
        <taxon>Pezizomycotina</taxon>
        <taxon>Sordariomycetes</taxon>
        <taxon>Sordariomycetidae</taxon>
        <taxon>Sordariales</taxon>
        <taxon>Lasiosphaeriaceae</taxon>
        <taxon>Immersiella</taxon>
    </lineage>
</organism>
<evidence type="ECO:0000313" key="4">
    <source>
        <dbReference type="Proteomes" id="UP001175000"/>
    </source>
</evidence>
<feature type="region of interest" description="Disordered" evidence="1">
    <location>
        <begin position="66"/>
        <end position="85"/>
    </location>
</feature>
<name>A0AA40C6R4_9PEZI</name>
<evidence type="ECO:0000259" key="2">
    <source>
        <dbReference type="Pfam" id="PF01425"/>
    </source>
</evidence>
<dbReference type="AlphaFoldDB" id="A0AA40C6R4"/>
<dbReference type="Gene3D" id="3.90.1300.10">
    <property type="entry name" value="Amidase signature (AS) domain"/>
    <property type="match status" value="2"/>
</dbReference>
<dbReference type="Pfam" id="PF01425">
    <property type="entry name" value="Amidase"/>
    <property type="match status" value="1"/>
</dbReference>
<dbReference type="InterPro" id="IPR023631">
    <property type="entry name" value="Amidase_dom"/>
</dbReference>
<gene>
    <name evidence="3" type="ORF">B0T14DRAFT_563406</name>
</gene>
<dbReference type="Proteomes" id="UP001175000">
    <property type="component" value="Unassembled WGS sequence"/>
</dbReference>
<dbReference type="InterPro" id="IPR036928">
    <property type="entry name" value="AS_sf"/>
</dbReference>
<proteinExistence type="predicted"/>